<keyword evidence="1" id="KW-0812">Transmembrane</keyword>
<dbReference type="EMBL" id="LCRB01000001">
    <property type="protein sequence ID" value="KKW27098.1"/>
    <property type="molecule type" value="Genomic_DNA"/>
</dbReference>
<organism evidence="2 3">
    <name type="scientific">candidate division Kazan bacterium GW2011_GWB1_52_7</name>
    <dbReference type="NCBI Taxonomy" id="1620414"/>
    <lineage>
        <taxon>Bacteria</taxon>
        <taxon>Bacteria division Kazan-3B-28</taxon>
    </lineage>
</organism>
<proteinExistence type="predicted"/>
<evidence type="ECO:0000313" key="3">
    <source>
        <dbReference type="Proteomes" id="UP000034913"/>
    </source>
</evidence>
<dbReference type="Proteomes" id="UP000034913">
    <property type="component" value="Unassembled WGS sequence"/>
</dbReference>
<feature type="transmembrane region" description="Helical" evidence="1">
    <location>
        <begin position="32"/>
        <end position="54"/>
    </location>
</feature>
<comment type="caution">
    <text evidence="2">The sequence shown here is derived from an EMBL/GenBank/DDBJ whole genome shotgun (WGS) entry which is preliminary data.</text>
</comment>
<keyword evidence="1" id="KW-0472">Membrane</keyword>
<feature type="transmembrane region" description="Helical" evidence="1">
    <location>
        <begin position="60"/>
        <end position="80"/>
    </location>
</feature>
<sequence length="197" mass="21768">MDLAVALGWLTAITHISGFAIYTQSMLKGKTVLYTATWASWAFISTTNAITYLVMTHDVVKSAAPISSTSACLIVFLIALSQRRATKLDPKDKLVVAIGLLSLAVWLVFKNAASANLILQPAIAISFIPTYRGVWAKPETENALPWFIWTFAYVISITVVLMRWDNWLSLVYLAMCLILHGGVGIIASTRRHLPDQR</sequence>
<gene>
    <name evidence="2" type="ORF">VF00_C0001G0033</name>
</gene>
<dbReference type="AlphaFoldDB" id="A0A0G1X7H4"/>
<feature type="transmembrane region" description="Helical" evidence="1">
    <location>
        <begin position="115"/>
        <end position="134"/>
    </location>
</feature>
<keyword evidence="1" id="KW-1133">Transmembrane helix</keyword>
<reference evidence="2 3" key="1">
    <citation type="journal article" date="2015" name="Nature">
        <title>rRNA introns, odd ribosomes, and small enigmatic genomes across a large radiation of phyla.</title>
        <authorList>
            <person name="Brown C.T."/>
            <person name="Hug L.A."/>
            <person name="Thomas B.C."/>
            <person name="Sharon I."/>
            <person name="Castelle C.J."/>
            <person name="Singh A."/>
            <person name="Wilkins M.J."/>
            <person name="Williams K.H."/>
            <person name="Banfield J.F."/>
        </authorList>
    </citation>
    <scope>NUCLEOTIDE SEQUENCE [LARGE SCALE GENOMIC DNA]</scope>
</reference>
<evidence type="ECO:0000256" key="1">
    <source>
        <dbReference type="SAM" id="Phobius"/>
    </source>
</evidence>
<feature type="transmembrane region" description="Helical" evidence="1">
    <location>
        <begin position="6"/>
        <end position="23"/>
    </location>
</feature>
<feature type="transmembrane region" description="Helical" evidence="1">
    <location>
        <begin position="170"/>
        <end position="189"/>
    </location>
</feature>
<evidence type="ECO:0000313" key="2">
    <source>
        <dbReference type="EMBL" id="KKW27098.1"/>
    </source>
</evidence>
<name>A0A0G1X7H4_UNCK3</name>
<feature type="transmembrane region" description="Helical" evidence="1">
    <location>
        <begin position="146"/>
        <end position="164"/>
    </location>
</feature>
<accession>A0A0G1X7H4</accession>
<protein>
    <submittedName>
        <fullName evidence="2">Nuclear protein SET</fullName>
    </submittedName>
</protein>
<feature type="transmembrane region" description="Helical" evidence="1">
    <location>
        <begin position="92"/>
        <end position="109"/>
    </location>
</feature>